<dbReference type="InterPro" id="IPR007263">
    <property type="entry name" value="DCC1-like"/>
</dbReference>
<gene>
    <name evidence="2" type="ORF">DFR59_1051</name>
</gene>
<accession>A0A370GEE1</accession>
<dbReference type="EMBL" id="QQAY01000005">
    <property type="protein sequence ID" value="RDI42162.1"/>
    <property type="molecule type" value="Genomic_DNA"/>
</dbReference>
<keyword evidence="1" id="KW-0812">Transmembrane</keyword>
<dbReference type="PANTHER" id="PTHR34290:SF2">
    <property type="entry name" value="OS04G0668800 PROTEIN"/>
    <property type="match status" value="1"/>
</dbReference>
<dbReference type="Pfam" id="PF04134">
    <property type="entry name" value="DCC1-like"/>
    <property type="match status" value="1"/>
</dbReference>
<protein>
    <submittedName>
        <fullName evidence="2">Putative DCC family thiol-disulfide oxidoreductase YuxK</fullName>
    </submittedName>
</protein>
<organism evidence="2 3">
    <name type="scientific">Falsibacillus pallidus</name>
    <dbReference type="NCBI Taxonomy" id="493781"/>
    <lineage>
        <taxon>Bacteria</taxon>
        <taxon>Bacillati</taxon>
        <taxon>Bacillota</taxon>
        <taxon>Bacilli</taxon>
        <taxon>Bacillales</taxon>
        <taxon>Bacillaceae</taxon>
        <taxon>Falsibacillus</taxon>
    </lineage>
</organism>
<dbReference type="AlphaFoldDB" id="A0A370GEE1"/>
<evidence type="ECO:0000256" key="1">
    <source>
        <dbReference type="SAM" id="Phobius"/>
    </source>
</evidence>
<reference evidence="2 3" key="1">
    <citation type="submission" date="2018-07" db="EMBL/GenBank/DDBJ databases">
        <title>Genomic Encyclopedia of Type Strains, Phase IV (KMG-IV): sequencing the most valuable type-strain genomes for metagenomic binning, comparative biology and taxonomic classification.</title>
        <authorList>
            <person name="Goeker M."/>
        </authorList>
    </citation>
    <scope>NUCLEOTIDE SEQUENCE [LARGE SCALE GENOMIC DNA]</scope>
    <source>
        <strain evidence="2 3">DSM 25281</strain>
    </source>
</reference>
<dbReference type="GO" id="GO:0015035">
    <property type="term" value="F:protein-disulfide reductase activity"/>
    <property type="evidence" value="ECO:0007669"/>
    <property type="project" value="InterPro"/>
</dbReference>
<dbReference type="OrthoDB" id="9785438at2"/>
<keyword evidence="3" id="KW-1185">Reference proteome</keyword>
<keyword evidence="1" id="KW-1133">Transmembrane helix</keyword>
<proteinExistence type="predicted"/>
<comment type="caution">
    <text evidence="2">The sequence shown here is derived from an EMBL/GenBank/DDBJ whole genome shotgun (WGS) entry which is preliminary data.</text>
</comment>
<evidence type="ECO:0000313" key="3">
    <source>
        <dbReference type="Proteomes" id="UP000255326"/>
    </source>
</evidence>
<dbReference type="Proteomes" id="UP000255326">
    <property type="component" value="Unassembled WGS sequence"/>
</dbReference>
<dbReference type="InterPro" id="IPR044691">
    <property type="entry name" value="DCC1_Trx"/>
</dbReference>
<sequence length="123" mass="14687">MKHKVFFDARCPLCSNAKKVIKTLDWGKKIEWIPVQYIEQTPYKFLKDEGRDLYDRIHMVTAKGEVLAGFETVRKILTLLPLTFPISWIFYLPFMKKLLSPVYMWVSTNRYDWFGRYDVPQTS</sequence>
<name>A0A370GEE1_9BACI</name>
<evidence type="ECO:0000313" key="2">
    <source>
        <dbReference type="EMBL" id="RDI42162.1"/>
    </source>
</evidence>
<keyword evidence="1" id="KW-0472">Membrane</keyword>
<dbReference type="PANTHER" id="PTHR34290">
    <property type="entry name" value="SI:CH73-390P7.2"/>
    <property type="match status" value="1"/>
</dbReference>
<feature type="transmembrane region" description="Helical" evidence="1">
    <location>
        <begin position="76"/>
        <end position="94"/>
    </location>
</feature>
<dbReference type="RefSeq" id="WP_114745564.1">
    <property type="nucleotide sequence ID" value="NZ_QQAY01000005.1"/>
</dbReference>